<evidence type="ECO:0000259" key="2">
    <source>
        <dbReference type="PROSITE" id="PS50887"/>
    </source>
</evidence>
<reference evidence="3" key="1">
    <citation type="submission" date="2017-05" db="EMBL/GenBank/DDBJ databases">
        <authorList>
            <person name="Varghese N."/>
            <person name="Submissions S."/>
        </authorList>
    </citation>
    <scope>NUCLEOTIDE SEQUENCE</scope>
    <source>
        <strain evidence="3">Su22</strain>
    </source>
</reference>
<feature type="domain" description="GGDEF" evidence="2">
    <location>
        <begin position="863"/>
        <end position="1000"/>
    </location>
</feature>
<dbReference type="GO" id="GO:0052621">
    <property type="term" value="F:diguanylate cyclase activity"/>
    <property type="evidence" value="ECO:0007669"/>
    <property type="project" value="TreeGrafter"/>
</dbReference>
<dbReference type="InterPro" id="IPR000160">
    <property type="entry name" value="GGDEF_dom"/>
</dbReference>
<dbReference type="SUPFAM" id="SSF101898">
    <property type="entry name" value="NHL repeat"/>
    <property type="match status" value="1"/>
</dbReference>
<dbReference type="Gene3D" id="3.30.70.270">
    <property type="match status" value="1"/>
</dbReference>
<dbReference type="Pfam" id="PF07495">
    <property type="entry name" value="Y_Y_Y"/>
    <property type="match status" value="1"/>
</dbReference>
<dbReference type="SMART" id="SM00267">
    <property type="entry name" value="GGDEF"/>
    <property type="match status" value="1"/>
</dbReference>
<dbReference type="EMBL" id="FXUF01000009">
    <property type="protein sequence ID" value="SMP61797.1"/>
    <property type="molecule type" value="Genomic_DNA"/>
</dbReference>
<name>A0AA45WXC1_9CLOT</name>
<dbReference type="Gene3D" id="2.60.40.10">
    <property type="entry name" value="Immunoglobulins"/>
    <property type="match status" value="1"/>
</dbReference>
<dbReference type="Pfam" id="PF07494">
    <property type="entry name" value="Reg_prop"/>
    <property type="match status" value="6"/>
</dbReference>
<dbReference type="NCBIfam" id="TIGR00254">
    <property type="entry name" value="GGDEF"/>
    <property type="match status" value="1"/>
</dbReference>
<evidence type="ECO:0000313" key="4">
    <source>
        <dbReference type="Proteomes" id="UP001158066"/>
    </source>
</evidence>
<dbReference type="SUPFAM" id="SSF63829">
    <property type="entry name" value="Calcium-dependent phosphotriesterase"/>
    <property type="match status" value="2"/>
</dbReference>
<dbReference type="PANTHER" id="PTHR45138:SF9">
    <property type="entry name" value="DIGUANYLATE CYCLASE DGCM-RELATED"/>
    <property type="match status" value="1"/>
</dbReference>
<organism evidence="3 4">
    <name type="scientific">Anoxynatronum buryatiense</name>
    <dbReference type="NCBI Taxonomy" id="489973"/>
    <lineage>
        <taxon>Bacteria</taxon>
        <taxon>Bacillati</taxon>
        <taxon>Bacillota</taxon>
        <taxon>Clostridia</taxon>
        <taxon>Eubacteriales</taxon>
        <taxon>Clostridiaceae</taxon>
        <taxon>Anoxynatronum</taxon>
    </lineage>
</organism>
<dbReference type="GO" id="GO:1902201">
    <property type="term" value="P:negative regulation of bacterial-type flagellum-dependent cell motility"/>
    <property type="evidence" value="ECO:0007669"/>
    <property type="project" value="TreeGrafter"/>
</dbReference>
<comment type="caution">
    <text evidence="3">The sequence shown here is derived from an EMBL/GenBank/DDBJ whole genome shotgun (WGS) entry which is preliminary data.</text>
</comment>
<feature type="transmembrane region" description="Helical" evidence="1">
    <location>
        <begin position="783"/>
        <end position="802"/>
    </location>
</feature>
<dbReference type="InterPro" id="IPR013783">
    <property type="entry name" value="Ig-like_fold"/>
</dbReference>
<keyword evidence="1" id="KW-1133">Transmembrane helix</keyword>
<keyword evidence="1" id="KW-0472">Membrane</keyword>
<dbReference type="FunFam" id="3.30.70.270:FF:000001">
    <property type="entry name" value="Diguanylate cyclase domain protein"/>
    <property type="match status" value="1"/>
</dbReference>
<accession>A0AA45WXC1</accession>
<dbReference type="AlphaFoldDB" id="A0AA45WXC1"/>
<protein>
    <submittedName>
        <fullName evidence="3">Diguanylate cyclase (GGDEF) domain-containing protein</fullName>
    </submittedName>
</protein>
<dbReference type="InterPro" id="IPR011123">
    <property type="entry name" value="Y_Y_Y"/>
</dbReference>
<dbReference type="InterPro" id="IPR043128">
    <property type="entry name" value="Rev_trsase/Diguanyl_cyclase"/>
</dbReference>
<sequence length="1006" mass="112742">MKKSDSCSLIHTIRLAAILIVCCIFLAGMTVGSVQAFWEESTLPSFEYLNRDDGLSNLSVSSMIEDRNGFLWFGTQGGLNRFDGRYMYVTRHNPFDDEGLVHNLIQTMYYDEVLHELWIGTYQGISRLLIDENTFINYTVEDDGLSNPVVIAIHPDHQGDMWVGTMKGLNRIDPQTGTLKQYDVPGDVVRALHVDTGNRLLVGSYEGLLYYNPVTDNIETLELDLPTSYVMTIHEEIPGMLTLGLWDGGVAMVNLETSDVETITYEDNRVYAMTTTRDGTRWVGTWGGGLYAELPDGRSYHFSGEGEGHILPHSVVYSLLEDHSGILWIGTNGGGLSKVNPRKTNYVRLSNDPENSQSLSAGKINTVVKDQLNRLWISVYNSGVERYDTETDTMVKYRHDPDNPESLPSDSVVALHCTDEGQLLLGTGAGVVIYHSETDTFSLLTELPEDVIVYALAQQENYLWIGTYTHGVFRYHFTTGNLTHFEHTGQADSSLSDNLIYAIHVDGNNRVWVGTNNGLNVLEPGSDRFRTHRRLSGDKTQLASNTIRTILEDDQGQIWVGTVGGGIARYNESTDTFTTYIEEDGLSSNVVTGMLVGDDGRLWIATHSGISVFDPETEDFLALTPDDGIGGWEFNSAHYKDENGDLYFGGVHGITVISGMKDQGPTVIPPVYITGIDLFQNPYQPERMFFNDETLHFGPQDTFLSFRFAALDYDAPDKVRFSHYLEGFDQDWIHSGNRDYATYSNLPPGEYRLLVKAETVRGAVTEPAMVSFVIATPWYRSSLAYVGYGVLIIALFAFLMQIRESRLVGRRNETLAAMNLKLEEANRQLEHLSTRDPLTGLFNRRYFNTMMEEHLQLAKRSQVPFSLLMFDIDHFKEINDRFGHVVGDKVLVTVGKAATAVLPRTTDFIARFGGDEYVVVLYDTGQEGALRVAQNIKEAVEKSEAMGEYLGHSFEMTTSLGVVSIIPDKEMTAEKLLQEADRTLYLAKEQGRNRICVSWESSHTHD</sequence>
<dbReference type="Gene3D" id="2.130.10.10">
    <property type="entry name" value="YVTN repeat-like/Quinoprotein amine dehydrogenase"/>
    <property type="match status" value="2"/>
</dbReference>
<keyword evidence="1" id="KW-0812">Transmembrane</keyword>
<evidence type="ECO:0000256" key="1">
    <source>
        <dbReference type="SAM" id="Phobius"/>
    </source>
</evidence>
<proteinExistence type="predicted"/>
<dbReference type="RefSeq" id="WP_283409751.1">
    <property type="nucleotide sequence ID" value="NZ_FXUF01000009.1"/>
</dbReference>
<dbReference type="Proteomes" id="UP001158066">
    <property type="component" value="Unassembled WGS sequence"/>
</dbReference>
<evidence type="ECO:0000313" key="3">
    <source>
        <dbReference type="EMBL" id="SMP61797.1"/>
    </source>
</evidence>
<dbReference type="GO" id="GO:0005886">
    <property type="term" value="C:plasma membrane"/>
    <property type="evidence" value="ECO:0007669"/>
    <property type="project" value="TreeGrafter"/>
</dbReference>
<dbReference type="InterPro" id="IPR029787">
    <property type="entry name" value="Nucleotide_cyclase"/>
</dbReference>
<dbReference type="InterPro" id="IPR011110">
    <property type="entry name" value="Reg_prop"/>
</dbReference>
<dbReference type="PROSITE" id="PS50887">
    <property type="entry name" value="GGDEF"/>
    <property type="match status" value="1"/>
</dbReference>
<dbReference type="SUPFAM" id="SSF55073">
    <property type="entry name" value="Nucleotide cyclase"/>
    <property type="match status" value="1"/>
</dbReference>
<gene>
    <name evidence="3" type="ORF">SAMN06296020_10998</name>
</gene>
<dbReference type="GO" id="GO:0043709">
    <property type="term" value="P:cell adhesion involved in single-species biofilm formation"/>
    <property type="evidence" value="ECO:0007669"/>
    <property type="project" value="TreeGrafter"/>
</dbReference>
<dbReference type="PANTHER" id="PTHR45138">
    <property type="entry name" value="REGULATORY COMPONENTS OF SENSORY TRANSDUCTION SYSTEM"/>
    <property type="match status" value="1"/>
</dbReference>
<dbReference type="Pfam" id="PF00990">
    <property type="entry name" value="GGDEF"/>
    <property type="match status" value="1"/>
</dbReference>
<keyword evidence="4" id="KW-1185">Reference proteome</keyword>
<dbReference type="InterPro" id="IPR050469">
    <property type="entry name" value="Diguanylate_Cyclase"/>
</dbReference>
<dbReference type="CDD" id="cd01949">
    <property type="entry name" value="GGDEF"/>
    <property type="match status" value="1"/>
</dbReference>
<dbReference type="InterPro" id="IPR015943">
    <property type="entry name" value="WD40/YVTN_repeat-like_dom_sf"/>
</dbReference>